<evidence type="ECO:0000313" key="2">
    <source>
        <dbReference type="Proteomes" id="UP000532373"/>
    </source>
</evidence>
<reference evidence="1 2" key="1">
    <citation type="submission" date="2020-08" db="EMBL/GenBank/DDBJ databases">
        <title>Genomic Encyclopedia of Type Strains, Phase IV (KMG-IV): sequencing the most valuable type-strain genomes for metagenomic binning, comparative biology and taxonomic classification.</title>
        <authorList>
            <person name="Goeker M."/>
        </authorList>
    </citation>
    <scope>NUCLEOTIDE SEQUENCE [LARGE SCALE GENOMIC DNA]</scope>
    <source>
        <strain evidence="1 2">DSM 17454</strain>
    </source>
</reference>
<sequence>MTEFETHLISLAFKSEVEMSVQAYVLIEPFPLPEEALTLVKGTVVYECRLGTYGLVHGEARMTGRPHIAITLDPDGGYPFYVVPVSMLDPSRCSVE</sequence>
<evidence type="ECO:0000313" key="1">
    <source>
        <dbReference type="EMBL" id="MBB6466025.1"/>
    </source>
</evidence>
<organism evidence="1 2">
    <name type="scientific">Aminobacter carboxidus</name>
    <dbReference type="NCBI Taxonomy" id="376165"/>
    <lineage>
        <taxon>Bacteria</taxon>
        <taxon>Pseudomonadati</taxon>
        <taxon>Pseudomonadota</taxon>
        <taxon>Alphaproteobacteria</taxon>
        <taxon>Hyphomicrobiales</taxon>
        <taxon>Phyllobacteriaceae</taxon>
        <taxon>Aminobacter</taxon>
    </lineage>
</organism>
<gene>
    <name evidence="1" type="ORF">HNQ96_001883</name>
</gene>
<dbReference type="EMBL" id="JACHGI010000002">
    <property type="protein sequence ID" value="MBB6466025.1"/>
    <property type="molecule type" value="Genomic_DNA"/>
</dbReference>
<comment type="caution">
    <text evidence="1">The sequence shown here is derived from an EMBL/GenBank/DDBJ whole genome shotgun (WGS) entry which is preliminary data.</text>
</comment>
<name>A0A8E1WEE0_9HYPH</name>
<proteinExistence type="predicted"/>
<dbReference type="RefSeq" id="WP_184768461.1">
    <property type="nucleotide sequence ID" value="NZ_JACHGI010000002.1"/>
</dbReference>
<dbReference type="AlphaFoldDB" id="A0A8E1WEE0"/>
<accession>A0A8E1WEE0</accession>
<dbReference type="Proteomes" id="UP000532373">
    <property type="component" value="Unassembled WGS sequence"/>
</dbReference>
<protein>
    <submittedName>
        <fullName evidence="1">Uncharacterized protein</fullName>
    </submittedName>
</protein>